<proteinExistence type="predicted"/>
<dbReference type="AlphaFoldDB" id="A0A0B0N083"/>
<name>A0A0B0N083_GOSAR</name>
<dbReference type="EMBL" id="JRRC01451241">
    <property type="protein sequence ID" value="KHG06405.1"/>
    <property type="molecule type" value="Genomic_DNA"/>
</dbReference>
<sequence>MKHFESKSCVACCVSAKGILSSRHRLRPAVLPVDMSFPLPYTRRAKEDGKRGVVSRSSFMQTRRTITTAIIMNANARPSEPAIMTRIIFLGLGGTKDEYEFSVSCIISRPFKKAVSLVPFI</sequence>
<dbReference type="Proteomes" id="UP000032142">
    <property type="component" value="Unassembled WGS sequence"/>
</dbReference>
<comment type="caution">
    <text evidence="1">The sequence shown here is derived from an EMBL/GenBank/DDBJ whole genome shotgun (WGS) entry which is preliminary data.</text>
</comment>
<evidence type="ECO:0000313" key="2">
    <source>
        <dbReference type="Proteomes" id="UP000032142"/>
    </source>
</evidence>
<evidence type="ECO:0000313" key="1">
    <source>
        <dbReference type="EMBL" id="KHG06405.1"/>
    </source>
</evidence>
<accession>A0A0B0N083</accession>
<gene>
    <name evidence="1" type="ORF">F383_32491</name>
</gene>
<organism evidence="1 2">
    <name type="scientific">Gossypium arboreum</name>
    <name type="common">Tree cotton</name>
    <name type="synonym">Gossypium nanking</name>
    <dbReference type="NCBI Taxonomy" id="29729"/>
    <lineage>
        <taxon>Eukaryota</taxon>
        <taxon>Viridiplantae</taxon>
        <taxon>Streptophyta</taxon>
        <taxon>Embryophyta</taxon>
        <taxon>Tracheophyta</taxon>
        <taxon>Spermatophyta</taxon>
        <taxon>Magnoliopsida</taxon>
        <taxon>eudicotyledons</taxon>
        <taxon>Gunneridae</taxon>
        <taxon>Pentapetalae</taxon>
        <taxon>rosids</taxon>
        <taxon>malvids</taxon>
        <taxon>Malvales</taxon>
        <taxon>Malvaceae</taxon>
        <taxon>Malvoideae</taxon>
        <taxon>Gossypium</taxon>
    </lineage>
</organism>
<reference evidence="2" key="1">
    <citation type="submission" date="2014-09" db="EMBL/GenBank/DDBJ databases">
        <authorList>
            <person name="Mudge J."/>
            <person name="Ramaraj T."/>
            <person name="Lindquist I.E."/>
            <person name="Bharti A.K."/>
            <person name="Sundararajan A."/>
            <person name="Cameron C.T."/>
            <person name="Woodward J.E."/>
            <person name="May G.D."/>
            <person name="Brubaker C."/>
            <person name="Broadhvest J."/>
            <person name="Wilkins T.A."/>
        </authorList>
    </citation>
    <scope>NUCLEOTIDE SEQUENCE</scope>
    <source>
        <strain evidence="2">cv. AKA8401</strain>
    </source>
</reference>
<protein>
    <submittedName>
        <fullName evidence="1">Protein phosphatase 1 regulatory subunit 3D</fullName>
    </submittedName>
</protein>
<keyword evidence="2" id="KW-1185">Reference proteome</keyword>